<keyword evidence="1" id="KW-0472">Membrane</keyword>
<keyword evidence="1" id="KW-1133">Transmembrane helix</keyword>
<evidence type="ECO:0000313" key="3">
    <source>
        <dbReference type="Proteomes" id="UP000280036"/>
    </source>
</evidence>
<feature type="transmembrane region" description="Helical" evidence="1">
    <location>
        <begin position="110"/>
        <end position="128"/>
    </location>
</feature>
<reference evidence="2 3" key="1">
    <citation type="submission" date="2018-12" db="EMBL/GenBank/DDBJ databases">
        <authorList>
            <consortium name="Pathogen Informatics"/>
        </authorList>
    </citation>
    <scope>NUCLEOTIDE SEQUENCE [LARGE SCALE GENOMIC DNA]</scope>
    <source>
        <strain evidence="2 3">NCTC10126</strain>
    </source>
</reference>
<dbReference type="Proteomes" id="UP000280036">
    <property type="component" value="Unassembled WGS sequence"/>
</dbReference>
<sequence length="144" mass="16785">MSNKSKEKREVKTWRPLVNVFFTLLFCVLFPFVWWLFATNDFNNQKVTNLAICISVILIYCFLALGLNILFYYFKILNLRSFNINIPLLCIILWVILTSYISNFNIYGRMGASIGIVVSVTLLINFIIGKIEDRVQKKVDESNK</sequence>
<dbReference type="RefSeq" id="WP_126117860.1">
    <property type="nucleotide sequence ID" value="NZ_UZVY01000001.1"/>
</dbReference>
<dbReference type="EMBL" id="UZVY01000001">
    <property type="protein sequence ID" value="VDR41568.1"/>
    <property type="molecule type" value="Genomic_DNA"/>
</dbReference>
<evidence type="ECO:0000256" key="1">
    <source>
        <dbReference type="SAM" id="Phobius"/>
    </source>
</evidence>
<keyword evidence="1" id="KW-0812">Transmembrane</keyword>
<gene>
    <name evidence="2" type="ORF">NCTC10126_00045</name>
</gene>
<feature type="transmembrane region" description="Helical" evidence="1">
    <location>
        <begin position="86"/>
        <end position="104"/>
    </location>
</feature>
<dbReference type="NCBIfam" id="NF046002">
    <property type="entry name" value="MAG3450_fam"/>
    <property type="match status" value="1"/>
</dbReference>
<proteinExistence type="predicted"/>
<organism evidence="2 3">
    <name type="scientific">Mycoplasmopsis caviae</name>
    <dbReference type="NCBI Taxonomy" id="55603"/>
    <lineage>
        <taxon>Bacteria</taxon>
        <taxon>Bacillati</taxon>
        <taxon>Mycoplasmatota</taxon>
        <taxon>Mycoplasmoidales</taxon>
        <taxon>Metamycoplasmataceae</taxon>
        <taxon>Mycoplasmopsis</taxon>
    </lineage>
</organism>
<evidence type="ECO:0000313" key="2">
    <source>
        <dbReference type="EMBL" id="VDR41568.1"/>
    </source>
</evidence>
<protein>
    <submittedName>
        <fullName evidence="2">Uncharacterized protein</fullName>
    </submittedName>
</protein>
<feature type="transmembrane region" description="Helical" evidence="1">
    <location>
        <begin position="49"/>
        <end position="74"/>
    </location>
</feature>
<dbReference type="AlphaFoldDB" id="A0A3P8KLH3"/>
<feature type="transmembrane region" description="Helical" evidence="1">
    <location>
        <begin position="20"/>
        <end position="37"/>
    </location>
</feature>
<name>A0A3P8KLH3_9BACT</name>
<dbReference type="OrthoDB" id="399334at2"/>
<accession>A0A3P8KLH3</accession>